<accession>A0A6A5YF78</accession>
<sequence length="239" mass="26587">MVLVKRTCPPERRKAIIAVTLTTSSPTLSLSSPQDPENPFELVITLRIAESTHPGRPITIKTDGTIFCPSQEDGDFDTLALGTVTPLQSTSDPKKSISLGHYKVHWARPDGPEPEDLKERSRAHFLTIPAGGSVQVRHKMPVSRIFRFPGRLTKEDVHPGEEFRLGLIDGYVGATWWCWGELEGDLKDKKFSAWSEGSTSAHTKRPTKEMMEEGWVVGENVAELVFEDRGGAATFRFTE</sequence>
<dbReference type="AlphaFoldDB" id="A0A6A5YF78"/>
<proteinExistence type="predicted"/>
<evidence type="ECO:0000313" key="1">
    <source>
        <dbReference type="EMBL" id="KAF2089451.1"/>
    </source>
</evidence>
<dbReference type="OrthoDB" id="2968825at2759"/>
<name>A0A6A5YF78_9PEZI</name>
<reference evidence="1" key="1">
    <citation type="journal article" date="2020" name="Stud. Mycol.">
        <title>101 Dothideomycetes genomes: a test case for predicting lifestyles and emergence of pathogens.</title>
        <authorList>
            <person name="Haridas S."/>
            <person name="Albert R."/>
            <person name="Binder M."/>
            <person name="Bloem J."/>
            <person name="Labutti K."/>
            <person name="Salamov A."/>
            <person name="Andreopoulos B."/>
            <person name="Baker S."/>
            <person name="Barry K."/>
            <person name="Bills G."/>
            <person name="Bluhm B."/>
            <person name="Cannon C."/>
            <person name="Castanera R."/>
            <person name="Culley D."/>
            <person name="Daum C."/>
            <person name="Ezra D."/>
            <person name="Gonzalez J."/>
            <person name="Henrissat B."/>
            <person name="Kuo A."/>
            <person name="Liang C."/>
            <person name="Lipzen A."/>
            <person name="Lutzoni F."/>
            <person name="Magnuson J."/>
            <person name="Mondo S."/>
            <person name="Nolan M."/>
            <person name="Ohm R."/>
            <person name="Pangilinan J."/>
            <person name="Park H.-J."/>
            <person name="Ramirez L."/>
            <person name="Alfaro M."/>
            <person name="Sun H."/>
            <person name="Tritt A."/>
            <person name="Yoshinaga Y."/>
            <person name="Zwiers L.-H."/>
            <person name="Turgeon B."/>
            <person name="Goodwin S."/>
            <person name="Spatafora J."/>
            <person name="Crous P."/>
            <person name="Grigoriev I."/>
        </authorList>
    </citation>
    <scope>NUCLEOTIDE SEQUENCE</scope>
    <source>
        <strain evidence="1">CBS 121410</strain>
    </source>
</reference>
<dbReference type="EMBL" id="ML978714">
    <property type="protein sequence ID" value="KAF2089451.1"/>
    <property type="molecule type" value="Genomic_DNA"/>
</dbReference>
<evidence type="ECO:0008006" key="3">
    <source>
        <dbReference type="Google" id="ProtNLM"/>
    </source>
</evidence>
<evidence type="ECO:0000313" key="2">
    <source>
        <dbReference type="Proteomes" id="UP000799776"/>
    </source>
</evidence>
<dbReference type="Proteomes" id="UP000799776">
    <property type="component" value="Unassembled WGS sequence"/>
</dbReference>
<keyword evidence="2" id="KW-1185">Reference proteome</keyword>
<gene>
    <name evidence="1" type="ORF">K490DRAFT_63586</name>
</gene>
<organism evidence="1 2">
    <name type="scientific">Saccharata proteae CBS 121410</name>
    <dbReference type="NCBI Taxonomy" id="1314787"/>
    <lineage>
        <taxon>Eukaryota</taxon>
        <taxon>Fungi</taxon>
        <taxon>Dikarya</taxon>
        <taxon>Ascomycota</taxon>
        <taxon>Pezizomycotina</taxon>
        <taxon>Dothideomycetes</taxon>
        <taxon>Dothideomycetes incertae sedis</taxon>
        <taxon>Botryosphaeriales</taxon>
        <taxon>Saccharataceae</taxon>
        <taxon>Saccharata</taxon>
    </lineage>
</organism>
<protein>
    <recommendedName>
        <fullName evidence="3">Protein HRI1</fullName>
    </recommendedName>
</protein>